<dbReference type="GO" id="GO:0003677">
    <property type="term" value="F:DNA binding"/>
    <property type="evidence" value="ECO:0007669"/>
    <property type="project" value="UniProtKB-KW"/>
</dbReference>
<dbReference type="Pfam" id="PF13545">
    <property type="entry name" value="HTH_Crp_2"/>
    <property type="match status" value="1"/>
</dbReference>
<dbReference type="Gene3D" id="1.10.10.10">
    <property type="entry name" value="Winged helix-like DNA-binding domain superfamily/Winged helix DNA-binding domain"/>
    <property type="match status" value="1"/>
</dbReference>
<name>A0A5C5UZU2_9BACT</name>
<dbReference type="Gene3D" id="2.60.120.10">
    <property type="entry name" value="Jelly Rolls"/>
    <property type="match status" value="1"/>
</dbReference>
<dbReference type="SMART" id="SM00419">
    <property type="entry name" value="HTH_CRP"/>
    <property type="match status" value="1"/>
</dbReference>
<dbReference type="PANTHER" id="PTHR24567">
    <property type="entry name" value="CRP FAMILY TRANSCRIPTIONAL REGULATORY PROTEIN"/>
    <property type="match status" value="1"/>
</dbReference>
<dbReference type="InterPro" id="IPR050397">
    <property type="entry name" value="Env_Response_Regulators"/>
</dbReference>
<dbReference type="SMART" id="SM00100">
    <property type="entry name" value="cNMP"/>
    <property type="match status" value="1"/>
</dbReference>
<accession>A0A5C5UZU2</accession>
<dbReference type="EMBL" id="SIHJ01000004">
    <property type="protein sequence ID" value="TWT31140.1"/>
    <property type="molecule type" value="Genomic_DNA"/>
</dbReference>
<dbReference type="PANTHER" id="PTHR24567:SF74">
    <property type="entry name" value="HTH-TYPE TRANSCRIPTIONAL REGULATOR ARCR"/>
    <property type="match status" value="1"/>
</dbReference>
<dbReference type="AlphaFoldDB" id="A0A5C5UZU2"/>
<keyword evidence="7" id="KW-1185">Reference proteome</keyword>
<evidence type="ECO:0000256" key="3">
    <source>
        <dbReference type="ARBA" id="ARBA00023163"/>
    </source>
</evidence>
<reference evidence="6 7" key="1">
    <citation type="submission" date="2019-02" db="EMBL/GenBank/DDBJ databases">
        <title>Deep-cultivation of Planctomycetes and their phenomic and genomic characterization uncovers novel biology.</title>
        <authorList>
            <person name="Wiegand S."/>
            <person name="Jogler M."/>
            <person name="Boedeker C."/>
            <person name="Pinto D."/>
            <person name="Vollmers J."/>
            <person name="Rivas-Marin E."/>
            <person name="Kohn T."/>
            <person name="Peeters S.H."/>
            <person name="Heuer A."/>
            <person name="Rast P."/>
            <person name="Oberbeckmann S."/>
            <person name="Bunk B."/>
            <person name="Jeske O."/>
            <person name="Meyerdierks A."/>
            <person name="Storesund J.E."/>
            <person name="Kallscheuer N."/>
            <person name="Luecker S."/>
            <person name="Lage O.M."/>
            <person name="Pohl T."/>
            <person name="Merkel B.J."/>
            <person name="Hornburger P."/>
            <person name="Mueller R.-W."/>
            <person name="Bruemmer F."/>
            <person name="Labrenz M."/>
            <person name="Spormann A.M."/>
            <person name="Op Den Camp H."/>
            <person name="Overmann J."/>
            <person name="Amann R."/>
            <person name="Jetten M.S.M."/>
            <person name="Mascher T."/>
            <person name="Medema M.H."/>
            <person name="Devos D.P."/>
            <person name="Kaster A.-K."/>
            <person name="Ovreas L."/>
            <person name="Rohde M."/>
            <person name="Galperin M.Y."/>
            <person name="Jogler C."/>
        </authorList>
    </citation>
    <scope>NUCLEOTIDE SEQUENCE [LARGE SCALE GENOMIC DNA]</scope>
    <source>
        <strain evidence="6 7">KOR34</strain>
    </source>
</reference>
<feature type="domain" description="Cyclic nucleotide-binding" evidence="4">
    <location>
        <begin position="13"/>
        <end position="122"/>
    </location>
</feature>
<gene>
    <name evidence="6" type="primary">ntcA</name>
    <name evidence="6" type="ORF">KOR34_45150</name>
</gene>
<dbReference type="InterPro" id="IPR012318">
    <property type="entry name" value="HTH_CRP"/>
</dbReference>
<keyword evidence="1" id="KW-0805">Transcription regulation</keyword>
<proteinExistence type="predicted"/>
<dbReference type="PROSITE" id="PS50042">
    <property type="entry name" value="CNMP_BINDING_3"/>
    <property type="match status" value="1"/>
</dbReference>
<sequence length="253" mass="28115">MTESLWWLKQSDLFRRLSSEQLARLEAQSTRRTFAPRSPLMLPAEATDSVFLLTEGLLKVSHVSGDGRESILGYIEPGELFGELAILNDADRDDHVEAVERSSVVAMPAAEVRALMSEHADLAVAVTRLVGLRRQRIERRLRNLLFRSNRERLLHLLLDLAEQFGAPTEDGVELRVRLSHQDLAGLIGSTRESVTVLMGELKSAGDVGGGRRRVVLLNPCRIARAVGREKVRLPEKTLTGKPKLVPCLERASS</sequence>
<organism evidence="6 7">
    <name type="scientific">Posidoniimonas corsicana</name>
    <dbReference type="NCBI Taxonomy" id="1938618"/>
    <lineage>
        <taxon>Bacteria</taxon>
        <taxon>Pseudomonadati</taxon>
        <taxon>Planctomycetota</taxon>
        <taxon>Planctomycetia</taxon>
        <taxon>Pirellulales</taxon>
        <taxon>Lacipirellulaceae</taxon>
        <taxon>Posidoniimonas</taxon>
    </lineage>
</organism>
<dbReference type="Pfam" id="PF00027">
    <property type="entry name" value="cNMP_binding"/>
    <property type="match status" value="1"/>
</dbReference>
<dbReference type="InterPro" id="IPR036388">
    <property type="entry name" value="WH-like_DNA-bd_sf"/>
</dbReference>
<feature type="domain" description="HTH crp-type" evidence="5">
    <location>
        <begin position="147"/>
        <end position="220"/>
    </location>
</feature>
<dbReference type="SUPFAM" id="SSF46785">
    <property type="entry name" value="Winged helix' DNA-binding domain"/>
    <property type="match status" value="1"/>
</dbReference>
<evidence type="ECO:0000256" key="2">
    <source>
        <dbReference type="ARBA" id="ARBA00023125"/>
    </source>
</evidence>
<dbReference type="Proteomes" id="UP000316714">
    <property type="component" value="Unassembled WGS sequence"/>
</dbReference>
<dbReference type="InterPro" id="IPR000595">
    <property type="entry name" value="cNMP-bd_dom"/>
</dbReference>
<evidence type="ECO:0000259" key="5">
    <source>
        <dbReference type="PROSITE" id="PS51063"/>
    </source>
</evidence>
<dbReference type="OrthoDB" id="9812325at2"/>
<evidence type="ECO:0000313" key="6">
    <source>
        <dbReference type="EMBL" id="TWT31140.1"/>
    </source>
</evidence>
<dbReference type="CDD" id="cd00038">
    <property type="entry name" value="CAP_ED"/>
    <property type="match status" value="1"/>
</dbReference>
<dbReference type="InterPro" id="IPR018490">
    <property type="entry name" value="cNMP-bd_dom_sf"/>
</dbReference>
<dbReference type="GO" id="GO:0003700">
    <property type="term" value="F:DNA-binding transcription factor activity"/>
    <property type="evidence" value="ECO:0007669"/>
    <property type="project" value="TreeGrafter"/>
</dbReference>
<protein>
    <submittedName>
        <fullName evidence="6">Global nitrogen regulator</fullName>
    </submittedName>
</protein>
<evidence type="ECO:0000259" key="4">
    <source>
        <dbReference type="PROSITE" id="PS50042"/>
    </source>
</evidence>
<keyword evidence="3" id="KW-0804">Transcription</keyword>
<keyword evidence="2" id="KW-0238">DNA-binding</keyword>
<dbReference type="InterPro" id="IPR036390">
    <property type="entry name" value="WH_DNA-bd_sf"/>
</dbReference>
<evidence type="ECO:0000313" key="7">
    <source>
        <dbReference type="Proteomes" id="UP000316714"/>
    </source>
</evidence>
<dbReference type="SUPFAM" id="SSF51206">
    <property type="entry name" value="cAMP-binding domain-like"/>
    <property type="match status" value="1"/>
</dbReference>
<comment type="caution">
    <text evidence="6">The sequence shown here is derived from an EMBL/GenBank/DDBJ whole genome shotgun (WGS) entry which is preliminary data.</text>
</comment>
<dbReference type="InterPro" id="IPR014710">
    <property type="entry name" value="RmlC-like_jellyroll"/>
</dbReference>
<dbReference type="PROSITE" id="PS51063">
    <property type="entry name" value="HTH_CRP_2"/>
    <property type="match status" value="1"/>
</dbReference>
<evidence type="ECO:0000256" key="1">
    <source>
        <dbReference type="ARBA" id="ARBA00023015"/>
    </source>
</evidence>
<dbReference type="GO" id="GO:0005829">
    <property type="term" value="C:cytosol"/>
    <property type="evidence" value="ECO:0007669"/>
    <property type="project" value="TreeGrafter"/>
</dbReference>
<dbReference type="RefSeq" id="WP_146568329.1">
    <property type="nucleotide sequence ID" value="NZ_SIHJ01000004.1"/>
</dbReference>